<gene>
    <name evidence="2" type="ORF">WMY93_029198</name>
</gene>
<keyword evidence="3" id="KW-1185">Reference proteome</keyword>
<proteinExistence type="predicted"/>
<comment type="caution">
    <text evidence="2">The sequence shown here is derived from an EMBL/GenBank/DDBJ whole genome shotgun (WGS) entry which is preliminary data.</text>
</comment>
<dbReference type="EMBL" id="JBBPFD010000021">
    <property type="protein sequence ID" value="KAK7883024.1"/>
    <property type="molecule type" value="Genomic_DNA"/>
</dbReference>
<dbReference type="AlphaFoldDB" id="A0AAW0MZG9"/>
<evidence type="ECO:0000313" key="3">
    <source>
        <dbReference type="Proteomes" id="UP001460270"/>
    </source>
</evidence>
<organism evidence="2 3">
    <name type="scientific">Mugilogobius chulae</name>
    <name type="common">yellowstripe goby</name>
    <dbReference type="NCBI Taxonomy" id="88201"/>
    <lineage>
        <taxon>Eukaryota</taxon>
        <taxon>Metazoa</taxon>
        <taxon>Chordata</taxon>
        <taxon>Craniata</taxon>
        <taxon>Vertebrata</taxon>
        <taxon>Euteleostomi</taxon>
        <taxon>Actinopterygii</taxon>
        <taxon>Neopterygii</taxon>
        <taxon>Teleostei</taxon>
        <taxon>Neoteleostei</taxon>
        <taxon>Acanthomorphata</taxon>
        <taxon>Gobiaria</taxon>
        <taxon>Gobiiformes</taxon>
        <taxon>Gobioidei</taxon>
        <taxon>Gobiidae</taxon>
        <taxon>Gobionellinae</taxon>
        <taxon>Mugilogobius</taxon>
    </lineage>
</organism>
<feature type="region of interest" description="Disordered" evidence="1">
    <location>
        <begin position="55"/>
        <end position="75"/>
    </location>
</feature>
<sequence length="75" mass="8069">MLQHGLEMFEPEQVEYVRSNLTVTVGGSVTLHCGSPLHTSLSGDIPNQAPRTMSLWPTTTDTGPKCNLQPATSDS</sequence>
<reference evidence="3" key="1">
    <citation type="submission" date="2024-04" db="EMBL/GenBank/DDBJ databases">
        <title>Salinicola lusitanus LLJ914,a marine bacterium isolated from the Okinawa Trough.</title>
        <authorList>
            <person name="Li J."/>
        </authorList>
    </citation>
    <scope>NUCLEOTIDE SEQUENCE [LARGE SCALE GENOMIC DNA]</scope>
</reference>
<dbReference type="Proteomes" id="UP001460270">
    <property type="component" value="Unassembled WGS sequence"/>
</dbReference>
<name>A0AAW0MZG9_9GOBI</name>
<accession>A0AAW0MZG9</accession>
<evidence type="ECO:0000313" key="2">
    <source>
        <dbReference type="EMBL" id="KAK7883024.1"/>
    </source>
</evidence>
<protein>
    <submittedName>
        <fullName evidence="2">Uncharacterized protein</fullName>
    </submittedName>
</protein>
<evidence type="ECO:0000256" key="1">
    <source>
        <dbReference type="SAM" id="MobiDB-lite"/>
    </source>
</evidence>